<dbReference type="HOGENOM" id="CLU_049582_0_0_11"/>
<sequence>MTVSLAAVSPLAVSPFAASPFPTSPFPTSPFADAPAATGPVVLAAGRGPDRLGLHLLLVVGLLLLFVAVVGAMLRAWRAKADRQEEDLPELPDPPAEPGTVLAAPLRGMYLGTVDAGHWLERIAAHGLGGRTGGYVSVYETGVRVDRGSDTFWIPRDAVRGARLERAHAGKVSAPGRLIVIAWSYEGHELETGFRGEDRARQPKVVRAVHDLIGPPPAHLASGDVTSPHAVPRMRPRLRPRAAATGPGGGLPPRPGSGQPTEEMPAIRTGPRLRRGERGAARGERPVAADGPDYPHRRRDPDSRASDSRAPDPRASGPRALDSRRPDPRYQDADLPDPRRGGPRPADLDRGDPRRVPGPADTRPPDPRHSDPRGPDPRGPDPRGPDPRRADPRRPASRQPDPRPSDPHPADPRYGDQGRPEQSDPGRSPVDPLTSPLGEVRRLKEDR</sequence>
<dbReference type="EMBL" id="CT573213">
    <property type="protein sequence ID" value="CAJ63869.1"/>
    <property type="molecule type" value="Genomic_DNA"/>
</dbReference>
<dbReference type="AlphaFoldDB" id="Q0RF79"/>
<proteinExistence type="predicted"/>
<keyword evidence="2" id="KW-0812">Transmembrane</keyword>
<feature type="transmembrane region" description="Helical" evidence="2">
    <location>
        <begin position="52"/>
        <end position="74"/>
    </location>
</feature>
<feature type="region of interest" description="Disordered" evidence="1">
    <location>
        <begin position="213"/>
        <end position="447"/>
    </location>
</feature>
<dbReference type="Pfam" id="PF25362">
    <property type="entry name" value="bPH_11"/>
    <property type="match status" value="1"/>
</dbReference>
<name>Q0RF79_FRAAA</name>
<protein>
    <recommendedName>
        <fullName evidence="3">PH domain-containing protein</fullName>
    </recommendedName>
</protein>
<reference evidence="4 5" key="1">
    <citation type="journal article" date="2007" name="Genome Res.">
        <title>Genome characteristics of facultatively symbiotic Frankia sp. strains reflect host range and host plant biogeography.</title>
        <authorList>
            <person name="Normand P."/>
            <person name="Lapierre P."/>
            <person name="Tisa L.S."/>
            <person name="Gogarten J.P."/>
            <person name="Alloisio N."/>
            <person name="Bagnarol E."/>
            <person name="Bassi C.A."/>
            <person name="Berry A.M."/>
            <person name="Bickhart D.M."/>
            <person name="Choisne N."/>
            <person name="Couloux A."/>
            <person name="Cournoyer B."/>
            <person name="Cruveiller S."/>
            <person name="Daubin V."/>
            <person name="Demange N."/>
            <person name="Francino M.P."/>
            <person name="Goltsman E."/>
            <person name="Huang Y."/>
            <person name="Kopp O.R."/>
            <person name="Labarre L."/>
            <person name="Lapidus A."/>
            <person name="Lavire C."/>
            <person name="Marechal J."/>
            <person name="Martinez M."/>
            <person name="Mastronunzio J.E."/>
            <person name="Mullin B.C."/>
            <person name="Niemann J."/>
            <person name="Pujic P."/>
            <person name="Rawnsley T."/>
            <person name="Rouy Z."/>
            <person name="Schenowitz C."/>
            <person name="Sellstedt A."/>
            <person name="Tavares F."/>
            <person name="Tomkins J.P."/>
            <person name="Vallenet D."/>
            <person name="Valverde C."/>
            <person name="Wall L.G."/>
            <person name="Wang Y."/>
            <person name="Medigue C."/>
            <person name="Benson D.R."/>
        </authorList>
    </citation>
    <scope>NUCLEOTIDE SEQUENCE [LARGE SCALE GENOMIC DNA]</scope>
    <source>
        <strain evidence="5">DSM 45986 / CECT 9034 / ACN14a</strain>
    </source>
</reference>
<feature type="compositionally biased region" description="Basic and acidic residues" evidence="1">
    <location>
        <begin position="321"/>
        <end position="355"/>
    </location>
</feature>
<evidence type="ECO:0000256" key="1">
    <source>
        <dbReference type="SAM" id="MobiDB-lite"/>
    </source>
</evidence>
<dbReference type="KEGG" id="fal:FRAAL5236"/>
<gene>
    <name evidence="4" type="ordered locus">FRAAL5236</name>
</gene>
<accession>Q0RF79</accession>
<dbReference type="Proteomes" id="UP000000657">
    <property type="component" value="Chromosome"/>
</dbReference>
<dbReference type="STRING" id="326424.FRAAL5236"/>
<feature type="compositionally biased region" description="Basic and acidic residues" evidence="1">
    <location>
        <begin position="274"/>
        <end position="312"/>
    </location>
</feature>
<evidence type="ECO:0000313" key="4">
    <source>
        <dbReference type="EMBL" id="CAJ63869.1"/>
    </source>
</evidence>
<dbReference type="InterPro" id="IPR057446">
    <property type="entry name" value="PH_bac"/>
</dbReference>
<dbReference type="RefSeq" id="WP_011606329.1">
    <property type="nucleotide sequence ID" value="NC_008278.1"/>
</dbReference>
<keyword evidence="5" id="KW-1185">Reference proteome</keyword>
<keyword evidence="2" id="KW-0472">Membrane</keyword>
<evidence type="ECO:0000259" key="3">
    <source>
        <dbReference type="Pfam" id="PF25362"/>
    </source>
</evidence>
<keyword evidence="2" id="KW-1133">Transmembrane helix</keyword>
<dbReference type="eggNOG" id="COG0505">
    <property type="taxonomic scope" value="Bacteria"/>
</dbReference>
<feature type="compositionally biased region" description="Basic and acidic residues" evidence="1">
    <location>
        <begin position="363"/>
        <end position="424"/>
    </location>
</feature>
<feature type="domain" description="PH" evidence="3">
    <location>
        <begin position="88"/>
        <end position="209"/>
    </location>
</feature>
<evidence type="ECO:0000313" key="5">
    <source>
        <dbReference type="Proteomes" id="UP000000657"/>
    </source>
</evidence>
<evidence type="ECO:0000256" key="2">
    <source>
        <dbReference type="SAM" id="Phobius"/>
    </source>
</evidence>
<organism evidence="4 5">
    <name type="scientific">Frankia alni (strain DSM 45986 / CECT 9034 / ACN14a)</name>
    <dbReference type="NCBI Taxonomy" id="326424"/>
    <lineage>
        <taxon>Bacteria</taxon>
        <taxon>Bacillati</taxon>
        <taxon>Actinomycetota</taxon>
        <taxon>Actinomycetes</taxon>
        <taxon>Frankiales</taxon>
        <taxon>Frankiaceae</taxon>
        <taxon>Frankia</taxon>
    </lineage>
</organism>